<dbReference type="EMBL" id="HBIN01017708">
    <property type="protein sequence ID" value="CAE0443422.1"/>
    <property type="molecule type" value="Transcribed_RNA"/>
</dbReference>
<name>A0A7S3V0C4_9STRA</name>
<keyword evidence="1" id="KW-1133">Transmembrane helix</keyword>
<keyword evidence="1" id="KW-0472">Membrane</keyword>
<dbReference type="AlphaFoldDB" id="A0A7S3V0C4"/>
<feature type="transmembrane region" description="Helical" evidence="1">
    <location>
        <begin position="80"/>
        <end position="102"/>
    </location>
</feature>
<keyword evidence="1" id="KW-0812">Transmembrane</keyword>
<sequence>MSYDKNDVLYAEPVSTVPQYQQPPSEQVVMAQILPVSQVPQQLTGAPVLVPQKVGSAYYNSADGSLQNVFIPHQRYCGPITWALGIVFFVCGLGPFALLFFFCPFDVNPPHQVNINGQIYRVQPHYVGGGPEDEELEV</sequence>
<evidence type="ECO:0000256" key="1">
    <source>
        <dbReference type="SAM" id="Phobius"/>
    </source>
</evidence>
<proteinExistence type="predicted"/>
<reference evidence="2" key="1">
    <citation type="submission" date="2021-01" db="EMBL/GenBank/DDBJ databases">
        <authorList>
            <person name="Corre E."/>
            <person name="Pelletier E."/>
            <person name="Niang G."/>
            <person name="Scheremetjew M."/>
            <person name="Finn R."/>
            <person name="Kale V."/>
            <person name="Holt S."/>
            <person name="Cochrane G."/>
            <person name="Meng A."/>
            <person name="Brown T."/>
            <person name="Cohen L."/>
        </authorList>
    </citation>
    <scope>NUCLEOTIDE SEQUENCE</scope>
    <source>
        <strain evidence="2">GSBS06</strain>
    </source>
</reference>
<evidence type="ECO:0000313" key="2">
    <source>
        <dbReference type="EMBL" id="CAE0443422.1"/>
    </source>
</evidence>
<gene>
    <name evidence="2" type="ORF">ASTO00021_LOCUS13509</name>
</gene>
<protein>
    <submittedName>
        <fullName evidence="2">Uncharacterized protein</fullName>
    </submittedName>
</protein>
<organism evidence="2">
    <name type="scientific">Aplanochytrium stocchinoi</name>
    <dbReference type="NCBI Taxonomy" id="215587"/>
    <lineage>
        <taxon>Eukaryota</taxon>
        <taxon>Sar</taxon>
        <taxon>Stramenopiles</taxon>
        <taxon>Bigyra</taxon>
        <taxon>Labyrinthulomycetes</taxon>
        <taxon>Thraustochytrida</taxon>
        <taxon>Thraustochytriidae</taxon>
        <taxon>Aplanochytrium</taxon>
    </lineage>
</organism>
<accession>A0A7S3V0C4</accession>